<dbReference type="OrthoDB" id="1814867at2"/>
<keyword evidence="4" id="KW-1185">Reference proteome</keyword>
<dbReference type="AlphaFoldDB" id="A0A1I0YJ15"/>
<name>A0A1I0YJ15_9FIRM</name>
<reference evidence="3 4" key="1">
    <citation type="submission" date="2016-10" db="EMBL/GenBank/DDBJ databases">
        <authorList>
            <person name="de Groot N.N."/>
        </authorList>
    </citation>
    <scope>NUCLEOTIDE SEQUENCE [LARGE SCALE GENOMIC DNA]</scope>
    <source>
        <strain evidence="3 4">DSM 5522</strain>
    </source>
</reference>
<evidence type="ECO:0000259" key="2">
    <source>
        <dbReference type="PROSITE" id="PS50853"/>
    </source>
</evidence>
<dbReference type="Gene3D" id="2.60.40.10">
    <property type="entry name" value="Immunoglobulins"/>
    <property type="match status" value="2"/>
</dbReference>
<organism evidence="3 4">
    <name type="scientific">Acetitomaculum ruminis DSM 5522</name>
    <dbReference type="NCBI Taxonomy" id="1120918"/>
    <lineage>
        <taxon>Bacteria</taxon>
        <taxon>Bacillati</taxon>
        <taxon>Bacillota</taxon>
        <taxon>Clostridia</taxon>
        <taxon>Lachnospirales</taxon>
        <taxon>Lachnospiraceae</taxon>
        <taxon>Acetitomaculum</taxon>
    </lineage>
</organism>
<feature type="chain" id="PRO_5011503739" evidence="1">
    <location>
        <begin position="33"/>
        <end position="408"/>
    </location>
</feature>
<dbReference type="Pfam" id="PF00041">
    <property type="entry name" value="fn3"/>
    <property type="match status" value="1"/>
</dbReference>
<dbReference type="SUPFAM" id="SSF49265">
    <property type="entry name" value="Fibronectin type III"/>
    <property type="match status" value="1"/>
</dbReference>
<gene>
    <name evidence="3" type="ORF">SAMN05216249_11025</name>
</gene>
<dbReference type="RefSeq" id="WP_092872432.1">
    <property type="nucleotide sequence ID" value="NZ_FOJY01000010.1"/>
</dbReference>
<dbReference type="InterPro" id="IPR013783">
    <property type="entry name" value="Ig-like_fold"/>
</dbReference>
<protein>
    <submittedName>
        <fullName evidence="3">Fibronectin type III domain-containing protein</fullName>
    </submittedName>
</protein>
<proteinExistence type="predicted"/>
<evidence type="ECO:0000313" key="3">
    <source>
        <dbReference type="EMBL" id="SFB12776.1"/>
    </source>
</evidence>
<evidence type="ECO:0000313" key="4">
    <source>
        <dbReference type="Proteomes" id="UP000198838"/>
    </source>
</evidence>
<dbReference type="InterPro" id="IPR036116">
    <property type="entry name" value="FN3_sf"/>
</dbReference>
<feature type="domain" description="Fibronectin type-III" evidence="2">
    <location>
        <begin position="303"/>
        <end position="408"/>
    </location>
</feature>
<evidence type="ECO:0000256" key="1">
    <source>
        <dbReference type="SAM" id="SignalP"/>
    </source>
</evidence>
<keyword evidence="1" id="KW-0732">Signal</keyword>
<feature type="signal peptide" evidence="1">
    <location>
        <begin position="1"/>
        <end position="32"/>
    </location>
</feature>
<accession>A0A1I0YJ15</accession>
<dbReference type="Proteomes" id="UP000198838">
    <property type="component" value="Unassembled WGS sequence"/>
</dbReference>
<dbReference type="STRING" id="1120918.SAMN05216249_11025"/>
<dbReference type="InterPro" id="IPR003961">
    <property type="entry name" value="FN3_dom"/>
</dbReference>
<dbReference type="PROSITE" id="PS50853">
    <property type="entry name" value="FN3"/>
    <property type="match status" value="1"/>
</dbReference>
<dbReference type="EMBL" id="FOJY01000010">
    <property type="protein sequence ID" value="SFB12776.1"/>
    <property type="molecule type" value="Genomic_DNA"/>
</dbReference>
<sequence length="408" mass="45052">MNKNILKKIKSKAALFMAMVLSLTCVPAGVWASEYFELNDGNTEVFLMKYEGWYADYGVTYTYNGDEITPDVMVLYSNSDLTADEDDRELALGEDYDVTYEDNVEVGTATVTVSGIGDYQGDVTSSFEIVAANLSDLDLAYELEKSTYTYTGKAIKPEFEYICYENENGNEIELVEDIDYTLSYKNNTNAGTATVTIKGKGNYTGSKSVSFKITKASLKKASVNLKAVNNNIQVSYKAVTNANNYTIQQYKGKKWSNVTTTSKTSYTIKNANGTVKVRVIANPKNSNYQASTSDSKSVTVLSKVTSVKAKALKGKKINVTFVKNNSASGYEVTYEYQVTKTKKVKGKTKKVKEKVTKTVVIKKNTNSVTLTNLTKGTTYSVKVRSYTTVNKKKVYSAYSSVVKVKASK</sequence>